<keyword evidence="6" id="KW-1185">Reference proteome</keyword>
<reference evidence="5 6" key="1">
    <citation type="submission" date="2014-12" db="EMBL/GenBank/DDBJ databases">
        <title>Draft genome sequences of 29 type strains of Enterococci.</title>
        <authorList>
            <person name="Zhong Z."/>
            <person name="Sun Z."/>
            <person name="Liu W."/>
            <person name="Zhang W."/>
            <person name="Zhang H."/>
        </authorList>
    </citation>
    <scope>NUCLEOTIDE SEQUENCE [LARGE SCALE GENOMIC DNA]</scope>
    <source>
        <strain evidence="5 6">DSM 17690</strain>
    </source>
</reference>
<comment type="caution">
    <text evidence="5">The sequence shown here is derived from an EMBL/GenBank/DDBJ whole genome shotgun (WGS) entry which is preliminary data.</text>
</comment>
<dbReference type="GO" id="GO:0016491">
    <property type="term" value="F:oxidoreductase activity"/>
    <property type="evidence" value="ECO:0007669"/>
    <property type="project" value="UniProtKB-KW"/>
</dbReference>
<organism evidence="5 6">
    <name type="scientific">Enterococcus aquimarinus</name>
    <dbReference type="NCBI Taxonomy" id="328396"/>
    <lineage>
        <taxon>Bacteria</taxon>
        <taxon>Bacillati</taxon>
        <taxon>Bacillota</taxon>
        <taxon>Bacilli</taxon>
        <taxon>Lactobacillales</taxon>
        <taxon>Enterococcaceae</taxon>
        <taxon>Enterococcus</taxon>
    </lineage>
</organism>
<dbReference type="Pfam" id="PF01408">
    <property type="entry name" value="GFO_IDH_MocA"/>
    <property type="match status" value="1"/>
</dbReference>
<dbReference type="SUPFAM" id="SSF51735">
    <property type="entry name" value="NAD(P)-binding Rossmann-fold domains"/>
    <property type="match status" value="1"/>
</dbReference>
<dbReference type="Gene3D" id="3.30.360.10">
    <property type="entry name" value="Dihydrodipicolinate Reductase, domain 2"/>
    <property type="match status" value="1"/>
</dbReference>
<dbReference type="InterPro" id="IPR036291">
    <property type="entry name" value="NAD(P)-bd_dom_sf"/>
</dbReference>
<feature type="domain" description="GFO/IDH/MocA-like oxidoreductase" evidence="4">
    <location>
        <begin position="131"/>
        <end position="245"/>
    </location>
</feature>
<feature type="domain" description="Gfo/Idh/MocA-like oxidoreductase N-terminal" evidence="3">
    <location>
        <begin position="4"/>
        <end position="120"/>
    </location>
</feature>
<evidence type="ECO:0000256" key="1">
    <source>
        <dbReference type="ARBA" id="ARBA00010928"/>
    </source>
</evidence>
<dbReference type="PANTHER" id="PTHR22604">
    <property type="entry name" value="OXIDOREDUCTASES"/>
    <property type="match status" value="1"/>
</dbReference>
<dbReference type="Pfam" id="PF22725">
    <property type="entry name" value="GFO_IDH_MocA_C3"/>
    <property type="match status" value="1"/>
</dbReference>
<dbReference type="Gene3D" id="3.40.50.720">
    <property type="entry name" value="NAD(P)-binding Rossmann-like Domain"/>
    <property type="match status" value="1"/>
</dbReference>
<proteinExistence type="inferred from homology"/>
<accession>A0A1L8QPW6</accession>
<dbReference type="PANTHER" id="PTHR22604:SF105">
    <property type="entry name" value="TRANS-1,2-DIHYDROBENZENE-1,2-DIOL DEHYDROGENASE"/>
    <property type="match status" value="1"/>
</dbReference>
<comment type="similarity">
    <text evidence="1">Belongs to the Gfo/Idh/MocA family.</text>
</comment>
<dbReference type="InterPro" id="IPR000683">
    <property type="entry name" value="Gfo/Idh/MocA-like_OxRdtase_N"/>
</dbReference>
<evidence type="ECO:0000259" key="3">
    <source>
        <dbReference type="Pfam" id="PF01408"/>
    </source>
</evidence>
<dbReference type="InterPro" id="IPR055170">
    <property type="entry name" value="GFO_IDH_MocA-like_dom"/>
</dbReference>
<dbReference type="Proteomes" id="UP000182149">
    <property type="component" value="Unassembled WGS sequence"/>
</dbReference>
<dbReference type="RefSeq" id="WP_071875379.1">
    <property type="nucleotide sequence ID" value="NZ_JBHSHF010000005.1"/>
</dbReference>
<name>A0A1L8QPW6_9ENTE</name>
<dbReference type="GO" id="GO:0000166">
    <property type="term" value="F:nucleotide binding"/>
    <property type="evidence" value="ECO:0007669"/>
    <property type="project" value="InterPro"/>
</dbReference>
<sequence length="317" mass="35282">MTIKYGIISTATIVPRFVAGIVECADAEVWAIAAREQKKAQKMADALKIPHVYASYAELFLDEEIDVVYIATYNRAHYAVAKEALLAGKSVLLEKPFTLTLDEAEDLFALAQAQGVFLMEAQKALFYPLTQTIKTLIADGEIGEVKYLDCRMMHTNADHIPWFKDLASGGGALYGSGSYPIEYFQYVTGGKIEEVAGTAMFSPDESDSQCDVSILFKEGFQGHLLISTLFEGPSELTIYGTKGRIHLPDFWKKQTATIIRDQSVEEITYAHQSEFVFEIAHVNQCLQEGLQASPIAAPDMTMQCVELVEKMYQQWLS</sequence>
<evidence type="ECO:0000259" key="4">
    <source>
        <dbReference type="Pfam" id="PF22725"/>
    </source>
</evidence>
<keyword evidence="2" id="KW-0560">Oxidoreductase</keyword>
<protein>
    <submittedName>
        <fullName evidence="5">Gfo/Idh/MocA family oxidoreductase</fullName>
    </submittedName>
</protein>
<evidence type="ECO:0000256" key="2">
    <source>
        <dbReference type="ARBA" id="ARBA00023002"/>
    </source>
</evidence>
<dbReference type="EMBL" id="JXKD01000015">
    <property type="protein sequence ID" value="OJG09517.1"/>
    <property type="molecule type" value="Genomic_DNA"/>
</dbReference>
<dbReference type="SUPFAM" id="SSF55347">
    <property type="entry name" value="Glyceraldehyde-3-phosphate dehydrogenase-like, C-terminal domain"/>
    <property type="match status" value="1"/>
</dbReference>
<gene>
    <name evidence="5" type="ORF">RU93_GL000677</name>
</gene>
<dbReference type="OrthoDB" id="9815825at2"/>
<evidence type="ECO:0000313" key="5">
    <source>
        <dbReference type="EMBL" id="OJG09517.1"/>
    </source>
</evidence>
<evidence type="ECO:0000313" key="6">
    <source>
        <dbReference type="Proteomes" id="UP000182149"/>
    </source>
</evidence>
<dbReference type="STRING" id="328396.RU93_GL000677"/>
<dbReference type="InterPro" id="IPR050984">
    <property type="entry name" value="Gfo/Idh/MocA_domain"/>
</dbReference>
<dbReference type="AlphaFoldDB" id="A0A1L8QPW6"/>